<proteinExistence type="inferred from homology"/>
<dbReference type="EC" id="5.2.1.8" evidence="3"/>
<evidence type="ECO:0000256" key="4">
    <source>
        <dbReference type="ARBA" id="ARBA00018370"/>
    </source>
</evidence>
<evidence type="ECO:0000256" key="3">
    <source>
        <dbReference type="ARBA" id="ARBA00013194"/>
    </source>
</evidence>
<feature type="signal peptide" evidence="9">
    <location>
        <begin position="1"/>
        <end position="23"/>
    </location>
</feature>
<dbReference type="GO" id="GO:0003755">
    <property type="term" value="F:peptidyl-prolyl cis-trans isomerase activity"/>
    <property type="evidence" value="ECO:0007669"/>
    <property type="project" value="UniProtKB-KW"/>
</dbReference>
<evidence type="ECO:0000256" key="7">
    <source>
        <dbReference type="ARBA" id="ARBA00031484"/>
    </source>
</evidence>
<dbReference type="InterPro" id="IPR027304">
    <property type="entry name" value="Trigger_fact/SurA_dom_sf"/>
</dbReference>
<dbReference type="RefSeq" id="WP_111535813.1">
    <property type="nucleotide sequence ID" value="NZ_QKZL01000002.1"/>
</dbReference>
<dbReference type="EMBL" id="QKZL01000002">
    <property type="protein sequence ID" value="PZX18921.1"/>
    <property type="molecule type" value="Genomic_DNA"/>
</dbReference>
<evidence type="ECO:0000256" key="8">
    <source>
        <dbReference type="PROSITE-ProRule" id="PRU00278"/>
    </source>
</evidence>
<dbReference type="InterPro" id="IPR046357">
    <property type="entry name" value="PPIase_dom_sf"/>
</dbReference>
<keyword evidence="12" id="KW-1185">Reference proteome</keyword>
<name>A0A2W7NER1_9RHOB</name>
<evidence type="ECO:0000256" key="2">
    <source>
        <dbReference type="ARBA" id="ARBA00007656"/>
    </source>
</evidence>
<dbReference type="AlphaFoldDB" id="A0A2W7NER1"/>
<evidence type="ECO:0000256" key="6">
    <source>
        <dbReference type="ARBA" id="ARBA00030642"/>
    </source>
</evidence>
<organism evidence="11 12">
    <name type="scientific">Palleronia aestuarii</name>
    <dbReference type="NCBI Taxonomy" id="568105"/>
    <lineage>
        <taxon>Bacteria</taxon>
        <taxon>Pseudomonadati</taxon>
        <taxon>Pseudomonadota</taxon>
        <taxon>Alphaproteobacteria</taxon>
        <taxon>Rhodobacterales</taxon>
        <taxon>Roseobacteraceae</taxon>
        <taxon>Palleronia</taxon>
    </lineage>
</organism>
<keyword evidence="5 8" id="KW-0697">Rotamase</keyword>
<accession>A0A2W7NER1</accession>
<evidence type="ECO:0000256" key="9">
    <source>
        <dbReference type="SAM" id="SignalP"/>
    </source>
</evidence>
<feature type="chain" id="PRO_5015839909" description="Parvulin-like PPIase" evidence="9">
    <location>
        <begin position="24"/>
        <end position="277"/>
    </location>
</feature>
<dbReference type="Proteomes" id="UP000248916">
    <property type="component" value="Unassembled WGS sequence"/>
</dbReference>
<evidence type="ECO:0000256" key="5">
    <source>
        <dbReference type="ARBA" id="ARBA00023110"/>
    </source>
</evidence>
<dbReference type="OrthoDB" id="14196at2"/>
<evidence type="ECO:0000256" key="1">
    <source>
        <dbReference type="ARBA" id="ARBA00000971"/>
    </source>
</evidence>
<keyword evidence="8 11" id="KW-0413">Isomerase</keyword>
<dbReference type="Pfam" id="PF00639">
    <property type="entry name" value="Rotamase"/>
    <property type="match status" value="1"/>
</dbReference>
<dbReference type="SUPFAM" id="SSF54534">
    <property type="entry name" value="FKBP-like"/>
    <property type="match status" value="1"/>
</dbReference>
<keyword evidence="9" id="KW-0732">Signal</keyword>
<dbReference type="PROSITE" id="PS01096">
    <property type="entry name" value="PPIC_PPIASE_1"/>
    <property type="match status" value="1"/>
</dbReference>
<comment type="similarity">
    <text evidence="2">Belongs to the PpiC/parvulin rotamase family.</text>
</comment>
<evidence type="ECO:0000313" key="11">
    <source>
        <dbReference type="EMBL" id="PZX18921.1"/>
    </source>
</evidence>
<reference evidence="11 12" key="1">
    <citation type="submission" date="2018-06" db="EMBL/GenBank/DDBJ databases">
        <title>Genomic Encyclopedia of Archaeal and Bacterial Type Strains, Phase II (KMG-II): from individual species to whole genera.</title>
        <authorList>
            <person name="Goeker M."/>
        </authorList>
    </citation>
    <scope>NUCLEOTIDE SEQUENCE [LARGE SCALE GENOMIC DNA]</scope>
    <source>
        <strain evidence="11 12">DSM 22009</strain>
    </source>
</reference>
<dbReference type="PANTHER" id="PTHR47245">
    <property type="entry name" value="PEPTIDYLPROLYL ISOMERASE"/>
    <property type="match status" value="1"/>
</dbReference>
<dbReference type="InterPro" id="IPR050245">
    <property type="entry name" value="PrsA_foldase"/>
</dbReference>
<sequence length="277" mass="29415">MSKLFTTTAACVLAAGLAAPVAAQDASTVVATVDGREITLGHMIALYDRLPENYRQLPPEQLFTGILDQLVDQTVLAEGQDLSDGARLTLENEERGLLASAAIADIADEAVSDEAVQEAYAARTDGMSAAQEYNASHILVETEEEAQALIEELEGGADFATLARENSTGPSGPSGGELGWFGPGQMVPEFDGAVQGMETGEVAGPVQTQFGWHVIRLNEVRDASIPPLETLRPEIESQIVQEAIQSELEARLSEADITRDVEGIDPALLTTLSLPEN</sequence>
<dbReference type="PROSITE" id="PS50198">
    <property type="entry name" value="PPIC_PPIASE_2"/>
    <property type="match status" value="1"/>
</dbReference>
<evidence type="ECO:0000313" key="12">
    <source>
        <dbReference type="Proteomes" id="UP000248916"/>
    </source>
</evidence>
<dbReference type="InterPro" id="IPR023058">
    <property type="entry name" value="PPIase_PpiC_CS"/>
</dbReference>
<dbReference type="Gene3D" id="3.10.50.40">
    <property type="match status" value="1"/>
</dbReference>
<gene>
    <name evidence="11" type="ORF">LX81_00615</name>
</gene>
<evidence type="ECO:0000259" key="10">
    <source>
        <dbReference type="PROSITE" id="PS50198"/>
    </source>
</evidence>
<dbReference type="PANTHER" id="PTHR47245:SF2">
    <property type="entry name" value="PEPTIDYL-PROLYL CIS-TRANS ISOMERASE HP_0175-RELATED"/>
    <property type="match status" value="1"/>
</dbReference>
<dbReference type="SUPFAM" id="SSF109998">
    <property type="entry name" value="Triger factor/SurA peptide-binding domain-like"/>
    <property type="match status" value="1"/>
</dbReference>
<dbReference type="InterPro" id="IPR000297">
    <property type="entry name" value="PPIase_PpiC"/>
</dbReference>
<comment type="catalytic activity">
    <reaction evidence="1">
        <text>[protein]-peptidylproline (omega=180) = [protein]-peptidylproline (omega=0)</text>
        <dbReference type="Rhea" id="RHEA:16237"/>
        <dbReference type="Rhea" id="RHEA-COMP:10747"/>
        <dbReference type="Rhea" id="RHEA-COMP:10748"/>
        <dbReference type="ChEBI" id="CHEBI:83833"/>
        <dbReference type="ChEBI" id="CHEBI:83834"/>
        <dbReference type="EC" id="5.2.1.8"/>
    </reaction>
</comment>
<feature type="domain" description="PpiC" evidence="10">
    <location>
        <begin position="130"/>
        <end position="219"/>
    </location>
</feature>
<protein>
    <recommendedName>
        <fullName evidence="4">Parvulin-like PPIase</fullName>
        <ecNumber evidence="3">5.2.1.8</ecNumber>
    </recommendedName>
    <alternativeName>
        <fullName evidence="6">Peptidyl-prolyl cis-trans isomerase plp</fullName>
    </alternativeName>
    <alternativeName>
        <fullName evidence="7">Rotamase plp</fullName>
    </alternativeName>
</protein>
<comment type="caution">
    <text evidence="11">The sequence shown here is derived from an EMBL/GenBank/DDBJ whole genome shotgun (WGS) entry which is preliminary data.</text>
</comment>